<sequence>MANRMKEEEKNEKIIRGLLKLPANKRCINCNNLGPQYVCTNFWTFICTNCSGVHREFTHRVKSVSMAKFTSQEVAALQEGGNERAREIFFKELDPQRNQFPDSSNIDRLRDFIKHVYEDRRFTGDRRPSKPKADIEGTSDNRRPDSYRGGSRSPPYNERYNESPGYNSRNTPNERNPRYSYGERSPGDYRRGPQQKVDERRVPEGTKPQGGSPDYQENTGSSPPVRPIRDILGNDVPPLRVGELPKPNATKVVVNPLPPPQVERTSSASSIGSGPGDSTTAQPSMQATVQPAAQPKKEEPPPIVSLIDFSADLEPPSGSLSAPQPQVQPQAQTQLGLPQRTNSPSVSTNSSDWSAFDAFSAQKAVSPVATNANPLDSALSQLSLSGSPMAPPGHADSSPKSINGIQLPATQSSLFNAPSLVVAPGNQVRYHFRILAYLQYGLTLQPQSSAQPSIPTQENPAPSENKPSARKALPEDFFSSLYPPSASPMPGWPRGPQFGMGYGMQYPAAMVMPNYPQPQSQPQPMTSVNPFDIGNEPTPAQASAHQFPSMGPGLMQGGPPSMNMPPQQPLMRSSSVESISPRWMAPQKMPYASAVPPSQYMIQQVPGTFPQQMPSNMMPVMQQGALGQLNTGATLFGTSLSDPNLAGRYSQPNTPSNSFGTVGGNPFG</sequence>
<dbReference type="InterPro" id="IPR044820">
    <property type="entry name" value="AGD14-like"/>
</dbReference>
<dbReference type="OrthoDB" id="6036at2759"/>
<feature type="compositionally biased region" description="Basic and acidic residues" evidence="5">
    <location>
        <begin position="185"/>
        <end position="204"/>
    </location>
</feature>
<protein>
    <submittedName>
        <fullName evidence="7">Putative ADP-ribosylation factor GTPase-activating protein AGD14</fullName>
    </submittedName>
</protein>
<reference evidence="7" key="1">
    <citation type="submission" date="2020-01" db="EMBL/GenBank/DDBJ databases">
        <title>Genome sequence of Kobresia littledalei, the first chromosome-level genome in the family Cyperaceae.</title>
        <authorList>
            <person name="Qu G."/>
        </authorList>
    </citation>
    <scope>NUCLEOTIDE SEQUENCE</scope>
    <source>
        <strain evidence="7">C.B.Clarke</strain>
        <tissue evidence="7">Leaf</tissue>
    </source>
</reference>
<dbReference type="FunFam" id="1.10.220.150:FF:000005">
    <property type="entry name" value="Arf-GAP domain and FG repeat-containing protein 1"/>
    <property type="match status" value="1"/>
</dbReference>
<dbReference type="Gene3D" id="1.10.220.150">
    <property type="entry name" value="Arf GTPase activating protein"/>
    <property type="match status" value="1"/>
</dbReference>
<evidence type="ECO:0000256" key="1">
    <source>
        <dbReference type="ARBA" id="ARBA00022723"/>
    </source>
</evidence>
<proteinExistence type="predicted"/>
<comment type="caution">
    <text evidence="7">The sequence shown here is derived from an EMBL/GenBank/DDBJ whole genome shotgun (WGS) entry which is preliminary data.</text>
</comment>
<dbReference type="GO" id="GO:0005096">
    <property type="term" value="F:GTPase activator activity"/>
    <property type="evidence" value="ECO:0007669"/>
    <property type="project" value="InterPro"/>
</dbReference>
<feature type="domain" description="Arf-GAP" evidence="6">
    <location>
        <begin position="12"/>
        <end position="131"/>
    </location>
</feature>
<dbReference type="SUPFAM" id="SSF57863">
    <property type="entry name" value="ArfGap/RecO-like zinc finger"/>
    <property type="match status" value="1"/>
</dbReference>
<dbReference type="PRINTS" id="PR00405">
    <property type="entry name" value="REVINTRACTNG"/>
</dbReference>
<dbReference type="AlphaFoldDB" id="A0A833R5C2"/>
<keyword evidence="2 4" id="KW-0863">Zinc-finger</keyword>
<accession>A0A833R5C2</accession>
<feature type="compositionally biased region" description="Polar residues" evidence="5">
    <location>
        <begin position="263"/>
        <end position="289"/>
    </location>
</feature>
<evidence type="ECO:0000256" key="3">
    <source>
        <dbReference type="ARBA" id="ARBA00022833"/>
    </source>
</evidence>
<dbReference type="InterPro" id="IPR001164">
    <property type="entry name" value="ArfGAP_dom"/>
</dbReference>
<dbReference type="PANTHER" id="PTHR46085">
    <property type="entry name" value="ARFGAP/RECO-RELATED"/>
    <property type="match status" value="1"/>
</dbReference>
<evidence type="ECO:0000313" key="7">
    <source>
        <dbReference type="EMBL" id="KAF3333451.1"/>
    </source>
</evidence>
<dbReference type="PANTHER" id="PTHR46085:SF3">
    <property type="entry name" value="ARF GTPASE ACTIVATING PROTEIN"/>
    <property type="match status" value="1"/>
</dbReference>
<evidence type="ECO:0000313" key="8">
    <source>
        <dbReference type="Proteomes" id="UP000623129"/>
    </source>
</evidence>
<dbReference type="InterPro" id="IPR038508">
    <property type="entry name" value="ArfGAP_dom_sf"/>
</dbReference>
<keyword evidence="1" id="KW-0479">Metal-binding</keyword>
<feature type="region of interest" description="Disordered" evidence="5">
    <location>
        <begin position="122"/>
        <end position="350"/>
    </location>
</feature>
<feature type="region of interest" description="Disordered" evidence="5">
    <location>
        <begin position="447"/>
        <end position="470"/>
    </location>
</feature>
<name>A0A833R5C2_9POAL</name>
<feature type="compositionally biased region" description="Basic and acidic residues" evidence="5">
    <location>
        <begin position="122"/>
        <end position="146"/>
    </location>
</feature>
<evidence type="ECO:0000259" key="6">
    <source>
        <dbReference type="PROSITE" id="PS50115"/>
    </source>
</evidence>
<dbReference type="SMART" id="SM00105">
    <property type="entry name" value="ArfGap"/>
    <property type="match status" value="1"/>
</dbReference>
<feature type="compositionally biased region" description="Polar residues" evidence="5">
    <location>
        <begin position="650"/>
        <end position="660"/>
    </location>
</feature>
<organism evidence="7 8">
    <name type="scientific">Carex littledalei</name>
    <dbReference type="NCBI Taxonomy" id="544730"/>
    <lineage>
        <taxon>Eukaryota</taxon>
        <taxon>Viridiplantae</taxon>
        <taxon>Streptophyta</taxon>
        <taxon>Embryophyta</taxon>
        <taxon>Tracheophyta</taxon>
        <taxon>Spermatophyta</taxon>
        <taxon>Magnoliopsida</taxon>
        <taxon>Liliopsida</taxon>
        <taxon>Poales</taxon>
        <taxon>Cyperaceae</taxon>
        <taxon>Cyperoideae</taxon>
        <taxon>Cariceae</taxon>
        <taxon>Carex</taxon>
        <taxon>Carex subgen. Euthyceras</taxon>
    </lineage>
</organism>
<dbReference type="Proteomes" id="UP000623129">
    <property type="component" value="Unassembled WGS sequence"/>
</dbReference>
<dbReference type="PROSITE" id="PS50115">
    <property type="entry name" value="ARFGAP"/>
    <property type="match status" value="1"/>
</dbReference>
<dbReference type="EMBL" id="SWLB01000010">
    <property type="protein sequence ID" value="KAF3333451.1"/>
    <property type="molecule type" value="Genomic_DNA"/>
</dbReference>
<feature type="compositionally biased region" description="Polar residues" evidence="5">
    <location>
        <begin position="447"/>
        <end position="466"/>
    </location>
</feature>
<keyword evidence="8" id="KW-1185">Reference proteome</keyword>
<dbReference type="Pfam" id="PF01412">
    <property type="entry name" value="ArfGap"/>
    <property type="match status" value="1"/>
</dbReference>
<dbReference type="CDD" id="cd08838">
    <property type="entry name" value="ArfGap_AGFG"/>
    <property type="match status" value="1"/>
</dbReference>
<feature type="compositionally biased region" description="Low complexity" evidence="5">
    <location>
        <begin position="322"/>
        <end position="334"/>
    </location>
</feature>
<feature type="compositionally biased region" description="Polar residues" evidence="5">
    <location>
        <begin position="164"/>
        <end position="174"/>
    </location>
</feature>
<keyword evidence="3" id="KW-0862">Zinc</keyword>
<feature type="region of interest" description="Disordered" evidence="5">
    <location>
        <begin position="379"/>
        <end position="405"/>
    </location>
</feature>
<evidence type="ECO:0000256" key="4">
    <source>
        <dbReference type="PROSITE-ProRule" id="PRU00288"/>
    </source>
</evidence>
<dbReference type="InterPro" id="IPR037278">
    <property type="entry name" value="ARFGAP/RecO"/>
</dbReference>
<feature type="compositionally biased region" description="Polar residues" evidence="5">
    <location>
        <begin position="335"/>
        <end position="349"/>
    </location>
</feature>
<evidence type="ECO:0000256" key="5">
    <source>
        <dbReference type="SAM" id="MobiDB-lite"/>
    </source>
</evidence>
<evidence type="ECO:0000256" key="2">
    <source>
        <dbReference type="ARBA" id="ARBA00022771"/>
    </source>
</evidence>
<feature type="region of interest" description="Disordered" evidence="5">
    <location>
        <begin position="644"/>
        <end position="668"/>
    </location>
</feature>
<gene>
    <name evidence="7" type="ORF">FCM35_KLT01142</name>
</gene>
<dbReference type="GO" id="GO:0008270">
    <property type="term" value="F:zinc ion binding"/>
    <property type="evidence" value="ECO:0007669"/>
    <property type="project" value="UniProtKB-KW"/>
</dbReference>